<organism evidence="2 3">
    <name type="scientific">Microthyrium microscopicum</name>
    <dbReference type="NCBI Taxonomy" id="703497"/>
    <lineage>
        <taxon>Eukaryota</taxon>
        <taxon>Fungi</taxon>
        <taxon>Dikarya</taxon>
        <taxon>Ascomycota</taxon>
        <taxon>Pezizomycotina</taxon>
        <taxon>Dothideomycetes</taxon>
        <taxon>Dothideomycetes incertae sedis</taxon>
        <taxon>Microthyriales</taxon>
        <taxon>Microthyriaceae</taxon>
        <taxon>Microthyrium</taxon>
    </lineage>
</organism>
<evidence type="ECO:0000256" key="1">
    <source>
        <dbReference type="SAM" id="MobiDB-lite"/>
    </source>
</evidence>
<evidence type="ECO:0000313" key="3">
    <source>
        <dbReference type="Proteomes" id="UP000799302"/>
    </source>
</evidence>
<name>A0A6A6U2L7_9PEZI</name>
<sequence length="441" mass="46737">MATAETSARPHDRHGRKHAFSSWMRRLATLKHNATNNSSVDRKGVNDNLTHKQRRNLVAKNNPYPESALPLPPVQRRGPGHSRGPSSYAPTMMSQETGSIWSYEDTMSAHGGRVMSTRSAAPTVATNPDTIHSDAGQSKAGTTFTAAGAMSARTGGNSAFSSPRQSQESLTTTLTTLQSTAPSGMLAHHHGQGNQANSLHSPNQVTYAPHPPHYIPPHLAPHPQTYSSAIANNMLTDNASVLTLASSSKRRRRHSLDTDASVRALAPSSLFGNSRESLPLSVLSSNIENAGGAFTGPIRPQAVSLANAERASVYSASGVVPVINSERNSYYAGKQVDGASIRSGLFGHGKTESISGSITGIASSPLASPKDATSLQGRTSRRNSDWQDPETLNWDEDEEDEELGEQGDKGGPSGSHPEGNAKPSSDQKGKGRLLDSSTSKK</sequence>
<reference evidence="2" key="1">
    <citation type="journal article" date="2020" name="Stud. Mycol.">
        <title>101 Dothideomycetes genomes: a test case for predicting lifestyles and emergence of pathogens.</title>
        <authorList>
            <person name="Haridas S."/>
            <person name="Albert R."/>
            <person name="Binder M."/>
            <person name="Bloem J."/>
            <person name="Labutti K."/>
            <person name="Salamov A."/>
            <person name="Andreopoulos B."/>
            <person name="Baker S."/>
            <person name="Barry K."/>
            <person name="Bills G."/>
            <person name="Bluhm B."/>
            <person name="Cannon C."/>
            <person name="Castanera R."/>
            <person name="Culley D."/>
            <person name="Daum C."/>
            <person name="Ezra D."/>
            <person name="Gonzalez J."/>
            <person name="Henrissat B."/>
            <person name="Kuo A."/>
            <person name="Liang C."/>
            <person name="Lipzen A."/>
            <person name="Lutzoni F."/>
            <person name="Magnuson J."/>
            <person name="Mondo S."/>
            <person name="Nolan M."/>
            <person name="Ohm R."/>
            <person name="Pangilinan J."/>
            <person name="Park H.-J."/>
            <person name="Ramirez L."/>
            <person name="Alfaro M."/>
            <person name="Sun H."/>
            <person name="Tritt A."/>
            <person name="Yoshinaga Y."/>
            <person name="Zwiers L.-H."/>
            <person name="Turgeon B."/>
            <person name="Goodwin S."/>
            <person name="Spatafora J."/>
            <person name="Crous P."/>
            <person name="Grigoriev I."/>
        </authorList>
    </citation>
    <scope>NUCLEOTIDE SEQUENCE</scope>
    <source>
        <strain evidence="2">CBS 115976</strain>
    </source>
</reference>
<evidence type="ECO:0000313" key="2">
    <source>
        <dbReference type="EMBL" id="KAF2665657.1"/>
    </source>
</evidence>
<dbReference type="Proteomes" id="UP000799302">
    <property type="component" value="Unassembled WGS sequence"/>
</dbReference>
<dbReference type="OrthoDB" id="5377012at2759"/>
<proteinExistence type="predicted"/>
<feature type="region of interest" description="Disordered" evidence="1">
    <location>
        <begin position="56"/>
        <end position="92"/>
    </location>
</feature>
<feature type="region of interest" description="Disordered" evidence="1">
    <location>
        <begin position="31"/>
        <end position="50"/>
    </location>
</feature>
<dbReference type="EMBL" id="MU004240">
    <property type="protein sequence ID" value="KAF2665657.1"/>
    <property type="molecule type" value="Genomic_DNA"/>
</dbReference>
<keyword evidence="3" id="KW-1185">Reference proteome</keyword>
<feature type="region of interest" description="Disordered" evidence="1">
    <location>
        <begin position="1"/>
        <end position="20"/>
    </location>
</feature>
<accession>A0A6A6U2L7</accession>
<dbReference type="AlphaFoldDB" id="A0A6A6U2L7"/>
<feature type="compositionally biased region" description="Acidic residues" evidence="1">
    <location>
        <begin position="393"/>
        <end position="405"/>
    </location>
</feature>
<gene>
    <name evidence="2" type="ORF">BT63DRAFT_71274</name>
</gene>
<feature type="region of interest" description="Disordered" evidence="1">
    <location>
        <begin position="357"/>
        <end position="441"/>
    </location>
</feature>
<protein>
    <submittedName>
        <fullName evidence="2">Uncharacterized protein</fullName>
    </submittedName>
</protein>